<evidence type="ECO:0000259" key="1">
    <source>
        <dbReference type="Pfam" id="PF16087"/>
    </source>
</evidence>
<dbReference type="EMBL" id="JBDJPC010000012">
    <property type="protein sequence ID" value="KAL1489397.1"/>
    <property type="molecule type" value="Genomic_DNA"/>
</dbReference>
<evidence type="ECO:0000313" key="2">
    <source>
        <dbReference type="EMBL" id="KAL1489397.1"/>
    </source>
</evidence>
<dbReference type="PANTHER" id="PTHR47326:SF1">
    <property type="entry name" value="HTH PSQ-TYPE DOMAIN-CONTAINING PROTEIN"/>
    <property type="match status" value="1"/>
</dbReference>
<comment type="caution">
    <text evidence="2">The sequence shown here is derived from an EMBL/GenBank/DDBJ whole genome shotgun (WGS) entry which is preliminary data.</text>
</comment>
<evidence type="ECO:0000313" key="3">
    <source>
        <dbReference type="Proteomes" id="UP001566132"/>
    </source>
</evidence>
<proteinExistence type="predicted"/>
<dbReference type="Proteomes" id="UP001566132">
    <property type="component" value="Unassembled WGS sequence"/>
</dbReference>
<dbReference type="AlphaFoldDB" id="A0ABD1E3Z4"/>
<organism evidence="2 3">
    <name type="scientific">Hypothenemus hampei</name>
    <name type="common">Coffee berry borer</name>
    <dbReference type="NCBI Taxonomy" id="57062"/>
    <lineage>
        <taxon>Eukaryota</taxon>
        <taxon>Metazoa</taxon>
        <taxon>Ecdysozoa</taxon>
        <taxon>Arthropoda</taxon>
        <taxon>Hexapoda</taxon>
        <taxon>Insecta</taxon>
        <taxon>Pterygota</taxon>
        <taxon>Neoptera</taxon>
        <taxon>Endopterygota</taxon>
        <taxon>Coleoptera</taxon>
        <taxon>Polyphaga</taxon>
        <taxon>Cucujiformia</taxon>
        <taxon>Curculionidae</taxon>
        <taxon>Scolytinae</taxon>
        <taxon>Hypothenemus</taxon>
    </lineage>
</organism>
<dbReference type="InterPro" id="IPR032135">
    <property type="entry name" value="DUF4817"/>
</dbReference>
<accession>A0ABD1E3Z4</accession>
<dbReference type="PANTHER" id="PTHR47326">
    <property type="entry name" value="TRANSPOSABLE ELEMENT TC3 TRANSPOSASE-LIKE PROTEIN"/>
    <property type="match status" value="1"/>
</dbReference>
<dbReference type="Pfam" id="PF16087">
    <property type="entry name" value="DUF4817"/>
    <property type="match status" value="1"/>
</dbReference>
<feature type="domain" description="DUF4817" evidence="1">
    <location>
        <begin position="7"/>
        <end position="54"/>
    </location>
</feature>
<keyword evidence="3" id="KW-1185">Reference proteome</keyword>
<protein>
    <recommendedName>
        <fullName evidence="1">DUF4817 domain-containing protein</fullName>
    </recommendedName>
</protein>
<name>A0ABD1E3Z4_HYPHA</name>
<sequence length="99" mass="11817">MNNNEFTDMLEAYFQSNKNSVETVRVYSARFPDREVPHRNKFSRLEQNLRIHGSFRKPKKINRDFNENTELNVLLKIEENPKTSLREVAEEMDSSKNVR</sequence>
<gene>
    <name evidence="2" type="ORF">ABEB36_014299</name>
</gene>
<reference evidence="2 3" key="1">
    <citation type="submission" date="2024-05" db="EMBL/GenBank/DDBJ databases">
        <title>Genetic variation in Jamaican populations of the coffee berry borer (Hypothenemus hampei).</title>
        <authorList>
            <person name="Errbii M."/>
            <person name="Myrie A."/>
        </authorList>
    </citation>
    <scope>NUCLEOTIDE SEQUENCE [LARGE SCALE GENOMIC DNA]</scope>
    <source>
        <strain evidence="2">JA-Hopewell-2020-01-JO</strain>
        <tissue evidence="2">Whole body</tissue>
    </source>
</reference>